<keyword evidence="1" id="KW-0175">Coiled coil</keyword>
<gene>
    <name evidence="3" type="ORF">R3P38DRAFT_2951745</name>
</gene>
<dbReference type="EMBL" id="JAWWNJ010000034">
    <property type="protein sequence ID" value="KAK7024914.1"/>
    <property type="molecule type" value="Genomic_DNA"/>
</dbReference>
<name>A0AAW0BH21_9AGAR</name>
<feature type="compositionally biased region" description="Polar residues" evidence="2">
    <location>
        <begin position="1"/>
        <end position="12"/>
    </location>
</feature>
<accession>A0AAW0BH21</accession>
<feature type="coiled-coil region" evidence="1">
    <location>
        <begin position="67"/>
        <end position="94"/>
    </location>
</feature>
<dbReference type="AlphaFoldDB" id="A0AAW0BH21"/>
<reference evidence="3 4" key="1">
    <citation type="journal article" date="2024" name="J Genomics">
        <title>Draft genome sequencing and assembly of Favolaschia claudopus CIRM-BRFM 2984 isolated from oak limbs.</title>
        <authorList>
            <person name="Navarro D."/>
            <person name="Drula E."/>
            <person name="Chaduli D."/>
            <person name="Cazenave R."/>
            <person name="Ahrendt S."/>
            <person name="Wang J."/>
            <person name="Lipzen A."/>
            <person name="Daum C."/>
            <person name="Barry K."/>
            <person name="Grigoriev I.V."/>
            <person name="Favel A."/>
            <person name="Rosso M.N."/>
            <person name="Martin F."/>
        </authorList>
    </citation>
    <scope>NUCLEOTIDE SEQUENCE [LARGE SCALE GENOMIC DNA]</scope>
    <source>
        <strain evidence="3 4">CIRM-BRFM 2984</strain>
    </source>
</reference>
<evidence type="ECO:0000256" key="2">
    <source>
        <dbReference type="SAM" id="MobiDB-lite"/>
    </source>
</evidence>
<dbReference type="Proteomes" id="UP001362999">
    <property type="component" value="Unassembled WGS sequence"/>
</dbReference>
<protein>
    <submittedName>
        <fullName evidence="3">F-box domain-containing protein</fullName>
    </submittedName>
</protein>
<feature type="region of interest" description="Disordered" evidence="2">
    <location>
        <begin position="1"/>
        <end position="30"/>
    </location>
</feature>
<proteinExistence type="predicted"/>
<evidence type="ECO:0000313" key="3">
    <source>
        <dbReference type="EMBL" id="KAK7024914.1"/>
    </source>
</evidence>
<sequence length="472" mass="53142">MNCNPPTSSQKHSLPPGDTPMVPSTISRDILDTNDPPTEHNIPALREFIVQGSAHRAFLNAVIYLGLVKTDLELDKLIEECDALELEIRKHRGAISPLRRVPTEVLSLIFEFVVHPGEPPYTTWGRFSCFITVRSVPWALSAVCVRWHDIALSQPNLWTFIGIEYLGNSPSSGILTILKAHLSRSQQRPLRIVYEPRCLGDELTDTQTKIFKLLARHGDRWEYASLSGPSWMYRKLGKKRLRFPFLRTLDITVGRDKYTIEADIGEVFALCPGLEEVYVNVNGWETVAVELSLNAANLRRYVSSNDWWNHQEILTSANNLVECVLLIAVEDQDLPPASTDKILLPNLCRLCVDRAELLEYLETPILEELYCRDHKSALYANLPRLRGLQKLYVGAPEATIDLLSFLDATQAIPCLCAFLPLSWVPTLLERLESSAKNTRNSAVVLRSLALGLGSFKVRTLDCPSTRISSCVR</sequence>
<evidence type="ECO:0000313" key="4">
    <source>
        <dbReference type="Proteomes" id="UP001362999"/>
    </source>
</evidence>
<evidence type="ECO:0000256" key="1">
    <source>
        <dbReference type="SAM" id="Coils"/>
    </source>
</evidence>
<comment type="caution">
    <text evidence="3">The sequence shown here is derived from an EMBL/GenBank/DDBJ whole genome shotgun (WGS) entry which is preliminary data.</text>
</comment>
<organism evidence="3 4">
    <name type="scientific">Favolaschia claudopus</name>
    <dbReference type="NCBI Taxonomy" id="2862362"/>
    <lineage>
        <taxon>Eukaryota</taxon>
        <taxon>Fungi</taxon>
        <taxon>Dikarya</taxon>
        <taxon>Basidiomycota</taxon>
        <taxon>Agaricomycotina</taxon>
        <taxon>Agaricomycetes</taxon>
        <taxon>Agaricomycetidae</taxon>
        <taxon>Agaricales</taxon>
        <taxon>Marasmiineae</taxon>
        <taxon>Mycenaceae</taxon>
        <taxon>Favolaschia</taxon>
    </lineage>
</organism>
<keyword evidence="4" id="KW-1185">Reference proteome</keyword>